<dbReference type="RefSeq" id="WP_125057524.1">
    <property type="nucleotide sequence ID" value="NZ_BHZD01000001.1"/>
</dbReference>
<dbReference type="Gene3D" id="3.40.50.1820">
    <property type="entry name" value="alpha/beta hydrolase"/>
    <property type="match status" value="1"/>
</dbReference>
<dbReference type="AlphaFoldDB" id="A0A401WDK2"/>
<evidence type="ECO:0000313" key="5">
    <source>
        <dbReference type="Proteomes" id="UP000286746"/>
    </source>
</evidence>
<dbReference type="EMBL" id="BHZD01000001">
    <property type="protein sequence ID" value="GCD47403.1"/>
    <property type="molecule type" value="Genomic_DNA"/>
</dbReference>
<evidence type="ECO:0000256" key="2">
    <source>
        <dbReference type="ARBA" id="ARBA00022801"/>
    </source>
</evidence>
<protein>
    <submittedName>
        <fullName evidence="4">Oleoyl-ACP hydrolase</fullName>
    </submittedName>
</protein>
<dbReference type="PANTHER" id="PTHR11487:SF0">
    <property type="entry name" value="S-ACYL FATTY ACID SYNTHASE THIOESTERASE, MEDIUM CHAIN"/>
    <property type="match status" value="1"/>
</dbReference>
<dbReference type="InterPro" id="IPR029058">
    <property type="entry name" value="AB_hydrolase_fold"/>
</dbReference>
<keyword evidence="2 4" id="KW-0378">Hydrolase</keyword>
<sequence>MSPFVRPRRPAGPAVRLAVFHHAGGSAAAYHPLGRKLPADWDVLLADLPERATGEAAPLPWDLPGAVKELAEDLLPWADGTPLALFGHSLGAVAAFETAHALRERGVPVAWLGVSGRVAPGGRVPVPWLDPRGTDEELSRALARVGGLPARLDAYPAVRRRFLRLIRNDLWALDGYRADVSRRPLTTPLTAFGGAADPLAPPAALTAWARQTTGRYGQRTLPGGHFGLFADGFEEFAAVLADEVRTHVPAPPSAVPETAVTYERA</sequence>
<dbReference type="Proteomes" id="UP000286746">
    <property type="component" value="Unassembled WGS sequence"/>
</dbReference>
<dbReference type="SMART" id="SM00824">
    <property type="entry name" value="PKS_TE"/>
    <property type="match status" value="1"/>
</dbReference>
<dbReference type="GO" id="GO:0008610">
    <property type="term" value="P:lipid biosynthetic process"/>
    <property type="evidence" value="ECO:0007669"/>
    <property type="project" value="TreeGrafter"/>
</dbReference>
<dbReference type="GO" id="GO:0016787">
    <property type="term" value="F:hydrolase activity"/>
    <property type="evidence" value="ECO:0007669"/>
    <property type="project" value="UniProtKB-KW"/>
</dbReference>
<comment type="caution">
    <text evidence="4">The sequence shown here is derived from an EMBL/GenBank/DDBJ whole genome shotgun (WGS) entry which is preliminary data.</text>
</comment>
<evidence type="ECO:0000313" key="4">
    <source>
        <dbReference type="EMBL" id="GCD47403.1"/>
    </source>
</evidence>
<keyword evidence="5" id="KW-1185">Reference proteome</keyword>
<comment type="similarity">
    <text evidence="1">Belongs to the thioesterase family.</text>
</comment>
<dbReference type="InterPro" id="IPR012223">
    <property type="entry name" value="TEII"/>
</dbReference>
<accession>A0A401WDK2</accession>
<dbReference type="InterPro" id="IPR020802">
    <property type="entry name" value="TesA-like"/>
</dbReference>
<dbReference type="SUPFAM" id="SSF53474">
    <property type="entry name" value="alpha/beta-Hydrolases"/>
    <property type="match status" value="1"/>
</dbReference>
<evidence type="ECO:0000256" key="1">
    <source>
        <dbReference type="ARBA" id="ARBA00007169"/>
    </source>
</evidence>
<proteinExistence type="inferred from homology"/>
<name>A0A401WDK2_STREY</name>
<organism evidence="4 5">
    <name type="scientific">Streptomyces paromomycinus</name>
    <name type="common">Streptomyces rimosus subsp. paromomycinus</name>
    <dbReference type="NCBI Taxonomy" id="92743"/>
    <lineage>
        <taxon>Bacteria</taxon>
        <taxon>Bacillati</taxon>
        <taxon>Actinomycetota</taxon>
        <taxon>Actinomycetes</taxon>
        <taxon>Kitasatosporales</taxon>
        <taxon>Streptomycetaceae</taxon>
        <taxon>Streptomyces</taxon>
    </lineage>
</organism>
<dbReference type="Pfam" id="PF00975">
    <property type="entry name" value="Thioesterase"/>
    <property type="match status" value="1"/>
</dbReference>
<dbReference type="PANTHER" id="PTHR11487">
    <property type="entry name" value="THIOESTERASE"/>
    <property type="match status" value="1"/>
</dbReference>
<dbReference type="InterPro" id="IPR001031">
    <property type="entry name" value="Thioesterase"/>
</dbReference>
<evidence type="ECO:0000259" key="3">
    <source>
        <dbReference type="SMART" id="SM00824"/>
    </source>
</evidence>
<gene>
    <name evidence="4" type="primary">rifR_2</name>
    <name evidence="4" type="ORF">GKJPGBOP_07169</name>
</gene>
<feature type="domain" description="Thioesterase TesA-like" evidence="3">
    <location>
        <begin position="23"/>
        <end position="248"/>
    </location>
</feature>
<reference evidence="4 5" key="1">
    <citation type="submission" date="2018-11" db="EMBL/GenBank/DDBJ databases">
        <title>Whole genome sequence of Streptomyces paromomycinus NBRC 15454(T).</title>
        <authorList>
            <person name="Komaki H."/>
            <person name="Tamura T."/>
        </authorList>
    </citation>
    <scope>NUCLEOTIDE SEQUENCE [LARGE SCALE GENOMIC DNA]</scope>
    <source>
        <strain evidence="4 5">NBRC 15454</strain>
    </source>
</reference>